<evidence type="ECO:0000313" key="1">
    <source>
        <dbReference type="EMBL" id="KAG6385347.1"/>
    </source>
</evidence>
<comment type="caution">
    <text evidence="1">The sequence shown here is derived from an EMBL/GenBank/DDBJ whole genome shotgun (WGS) entry which is preliminary data.</text>
</comment>
<organism evidence="1">
    <name type="scientific">Salvia splendens</name>
    <name type="common">Scarlet sage</name>
    <dbReference type="NCBI Taxonomy" id="180675"/>
    <lineage>
        <taxon>Eukaryota</taxon>
        <taxon>Viridiplantae</taxon>
        <taxon>Streptophyta</taxon>
        <taxon>Embryophyta</taxon>
        <taxon>Tracheophyta</taxon>
        <taxon>Spermatophyta</taxon>
        <taxon>Magnoliopsida</taxon>
        <taxon>eudicotyledons</taxon>
        <taxon>Gunneridae</taxon>
        <taxon>Pentapetalae</taxon>
        <taxon>asterids</taxon>
        <taxon>lamiids</taxon>
        <taxon>Lamiales</taxon>
        <taxon>Lamiaceae</taxon>
        <taxon>Nepetoideae</taxon>
        <taxon>Mentheae</taxon>
        <taxon>Salviinae</taxon>
        <taxon>Salvia</taxon>
        <taxon>Salvia subgen. Calosphace</taxon>
        <taxon>core Calosphace</taxon>
    </lineage>
</organism>
<protein>
    <submittedName>
        <fullName evidence="1">Uncharacterized protein</fullName>
    </submittedName>
</protein>
<sequence length="81" mass="9465">MFPFLSFIEIWKMAYNLQPLITIVEGIHDPDETRWIVHENNPQFKSILDKATSLQQLLDKSSLSKLDSQVREVAHRAEDIK</sequence>
<dbReference type="Gene3D" id="1.20.5.4130">
    <property type="match status" value="1"/>
</dbReference>
<name>A0A8X8YY87_SALSN</name>
<reference evidence="1" key="2">
    <citation type="submission" date="2020-08" db="EMBL/GenBank/DDBJ databases">
        <title>Plant Genome Project.</title>
        <authorList>
            <person name="Zhang R.-G."/>
        </authorList>
    </citation>
    <scope>NUCLEOTIDE SEQUENCE</scope>
    <source>
        <strain evidence="1">Huo1</strain>
        <tissue evidence="1">Leaf</tissue>
    </source>
</reference>
<dbReference type="EMBL" id="PNBA02000022">
    <property type="protein sequence ID" value="KAG6385347.1"/>
    <property type="molecule type" value="Genomic_DNA"/>
</dbReference>
<dbReference type="AlphaFoldDB" id="A0A8X8YY87"/>
<dbReference type="Proteomes" id="UP000298416">
    <property type="component" value="Unassembled WGS sequence"/>
</dbReference>
<gene>
    <name evidence="1" type="ORF">SASPL_154180</name>
</gene>
<reference evidence="1" key="1">
    <citation type="submission" date="2018-01" db="EMBL/GenBank/DDBJ databases">
        <authorList>
            <person name="Mao J.F."/>
        </authorList>
    </citation>
    <scope>NUCLEOTIDE SEQUENCE</scope>
    <source>
        <strain evidence="1">Huo1</strain>
        <tissue evidence="1">Leaf</tissue>
    </source>
</reference>
<accession>A0A8X8YY87</accession>
<keyword evidence="2" id="KW-1185">Reference proteome</keyword>
<evidence type="ECO:0000313" key="2">
    <source>
        <dbReference type="Proteomes" id="UP000298416"/>
    </source>
</evidence>
<proteinExistence type="predicted"/>